<dbReference type="PANTHER" id="PTHR12338">
    <property type="entry name" value="AUTOTRANSPORTER"/>
    <property type="match status" value="1"/>
</dbReference>
<protein>
    <recommendedName>
        <fullName evidence="4">Filamentous haemagglutinin FhaB/tRNA nuclease CdiA-like TPS domain-containing protein</fullName>
    </recommendedName>
</protein>
<dbReference type="Pfam" id="PF05860">
    <property type="entry name" value="TPS"/>
    <property type="match status" value="1"/>
</dbReference>
<organism evidence="5">
    <name type="scientific">hydrothermal vent metagenome</name>
    <dbReference type="NCBI Taxonomy" id="652676"/>
    <lineage>
        <taxon>unclassified sequences</taxon>
        <taxon>metagenomes</taxon>
        <taxon>ecological metagenomes</taxon>
    </lineage>
</organism>
<evidence type="ECO:0000256" key="3">
    <source>
        <dbReference type="ARBA" id="ARBA00022729"/>
    </source>
</evidence>
<accession>A0A3B0Y6P5</accession>
<dbReference type="NCBIfam" id="TIGR01901">
    <property type="entry name" value="adhes_NPXG"/>
    <property type="match status" value="1"/>
</dbReference>
<dbReference type="PANTHER" id="PTHR12338:SF8">
    <property type="entry name" value="HEME_HEMOPEXIN-BINDING PROTEIN"/>
    <property type="match status" value="1"/>
</dbReference>
<dbReference type="Gene3D" id="2.160.20.10">
    <property type="entry name" value="Single-stranded right-handed beta-helix, Pectin lyase-like"/>
    <property type="match status" value="2"/>
</dbReference>
<keyword evidence="2" id="KW-0964">Secreted</keyword>
<dbReference type="EMBL" id="UOFI01000052">
    <property type="protein sequence ID" value="VAW64046.1"/>
    <property type="molecule type" value="Genomic_DNA"/>
</dbReference>
<dbReference type="InterPro" id="IPR050909">
    <property type="entry name" value="Bact_Autotransporter_VF"/>
</dbReference>
<reference evidence="5" key="1">
    <citation type="submission" date="2018-06" db="EMBL/GenBank/DDBJ databases">
        <authorList>
            <person name="Zhirakovskaya E."/>
        </authorList>
    </citation>
    <scope>NUCLEOTIDE SEQUENCE</scope>
</reference>
<dbReference type="InterPro" id="IPR012334">
    <property type="entry name" value="Pectin_lyas_fold"/>
</dbReference>
<feature type="non-terminal residue" evidence="5">
    <location>
        <position position="453"/>
    </location>
</feature>
<evidence type="ECO:0000313" key="5">
    <source>
        <dbReference type="EMBL" id="VAW64046.1"/>
    </source>
</evidence>
<dbReference type="AlphaFoldDB" id="A0A3B0Y6P5"/>
<dbReference type="GO" id="GO:0005576">
    <property type="term" value="C:extracellular region"/>
    <property type="evidence" value="ECO:0007669"/>
    <property type="project" value="UniProtKB-SubCell"/>
</dbReference>
<proteinExistence type="predicted"/>
<evidence type="ECO:0000256" key="1">
    <source>
        <dbReference type="ARBA" id="ARBA00004613"/>
    </source>
</evidence>
<dbReference type="SMART" id="SM00912">
    <property type="entry name" value="Haemagg_act"/>
    <property type="match status" value="1"/>
</dbReference>
<feature type="domain" description="Filamentous haemagglutinin FhaB/tRNA nuclease CdiA-like TPS" evidence="4">
    <location>
        <begin position="40"/>
        <end position="152"/>
    </location>
</feature>
<keyword evidence="3" id="KW-0732">Signal</keyword>
<evidence type="ECO:0000259" key="4">
    <source>
        <dbReference type="SMART" id="SM00912"/>
    </source>
</evidence>
<evidence type="ECO:0000256" key="2">
    <source>
        <dbReference type="ARBA" id="ARBA00022525"/>
    </source>
</evidence>
<dbReference type="InterPro" id="IPR011050">
    <property type="entry name" value="Pectin_lyase_fold/virulence"/>
</dbReference>
<gene>
    <name evidence="5" type="ORF">MNBD_GAMMA09-1697</name>
</gene>
<dbReference type="SUPFAM" id="SSF51126">
    <property type="entry name" value="Pectin lyase-like"/>
    <property type="match status" value="1"/>
</dbReference>
<name>A0A3B0Y6P5_9ZZZZ</name>
<sequence length="453" mass="46442">MKIKNNNNNFFSKTLAVVNTASQVLFYSLIFSNLTLLPYAQANPSGGNIVGGVGHIHNSALNTVIHQNSSSLSINWDRFNVGVDERVQFLQPDASSISLNRILDNRGSRILGQIDANGQVILVNPNGIFFGATSQINVGGLIASGLDISPVDFMNGNYIFNEVLGANGAVVNRGLINAASGGASVGNVTLIGKQVKNAGVISAKLGRVNMAAGRQAYLTFDAAGAIGVKITKEVLQDDLGIEPALLNSGEINAAGGQVLLTARVSRDVFSQAVNSGNLSQATRVRVNADGSYSLKKGADVVNSGVINVSAPVNTVGSNRAGDVTTNVAGNAAAGDVVIVGENITQSGKILANTEAGVAGNIELHANNKIELTGDSIVSARAENSGSGGKVKVLGAKVGLLDNSIVDVSGANGGGEVLVGGDRQGLNKNIRNAEFLYMGKNAKVLADALDNGNG</sequence>
<dbReference type="InterPro" id="IPR008638">
    <property type="entry name" value="FhaB/CdiA-like_TPS"/>
</dbReference>
<comment type="subcellular location">
    <subcellularLocation>
        <location evidence="1">Secreted</location>
    </subcellularLocation>
</comment>